<feature type="repeat" description="WD" evidence="6">
    <location>
        <begin position="562"/>
        <end position="603"/>
    </location>
</feature>
<feature type="repeat" description="WD" evidence="6">
    <location>
        <begin position="1004"/>
        <end position="1045"/>
    </location>
</feature>
<dbReference type="PANTHER" id="PTHR19879">
    <property type="entry name" value="TRANSCRIPTION INITIATION FACTOR TFIID"/>
    <property type="match status" value="1"/>
</dbReference>
<keyword evidence="10" id="KW-0418">Kinase</keyword>
<dbReference type="InterPro" id="IPR017441">
    <property type="entry name" value="Protein_kinase_ATP_BS"/>
</dbReference>
<dbReference type="InterPro" id="IPR000719">
    <property type="entry name" value="Prot_kinase_dom"/>
</dbReference>
<dbReference type="CDD" id="cd00200">
    <property type="entry name" value="WD40"/>
    <property type="match status" value="2"/>
</dbReference>
<dbReference type="EMBL" id="JARRAG010000003">
    <property type="protein sequence ID" value="MDG3008157.1"/>
    <property type="molecule type" value="Genomic_DNA"/>
</dbReference>
<name>A0ABT6FKQ3_9BACT</name>
<feature type="repeat" description="WD" evidence="6">
    <location>
        <begin position="1088"/>
        <end position="1120"/>
    </location>
</feature>
<dbReference type="Pfam" id="PF07714">
    <property type="entry name" value="PK_Tyr_Ser-Thr"/>
    <property type="match status" value="1"/>
</dbReference>
<keyword evidence="1" id="KW-0723">Serine/threonine-protein kinase</keyword>
<dbReference type="InterPro" id="IPR011009">
    <property type="entry name" value="Kinase-like_dom_sf"/>
</dbReference>
<evidence type="ECO:0000313" key="11">
    <source>
        <dbReference type="Proteomes" id="UP001216907"/>
    </source>
</evidence>
<dbReference type="InterPro" id="IPR001680">
    <property type="entry name" value="WD40_rpt"/>
</dbReference>
<feature type="repeat" description="WD" evidence="6">
    <location>
        <begin position="752"/>
        <end position="783"/>
    </location>
</feature>
<accession>A0ABT6FKQ3</accession>
<dbReference type="InterPro" id="IPR008271">
    <property type="entry name" value="Ser/Thr_kinase_AS"/>
</dbReference>
<feature type="domain" description="Protein kinase" evidence="9">
    <location>
        <begin position="84"/>
        <end position="412"/>
    </location>
</feature>
<evidence type="ECO:0000256" key="7">
    <source>
        <dbReference type="PROSITE-ProRule" id="PRU10141"/>
    </source>
</evidence>
<dbReference type="Gene3D" id="3.30.200.20">
    <property type="entry name" value="Phosphorylase Kinase, domain 1"/>
    <property type="match status" value="1"/>
</dbReference>
<evidence type="ECO:0000256" key="3">
    <source>
        <dbReference type="ARBA" id="ARBA00022737"/>
    </source>
</evidence>
<evidence type="ECO:0000256" key="2">
    <source>
        <dbReference type="ARBA" id="ARBA00022574"/>
    </source>
</evidence>
<keyword evidence="3" id="KW-0677">Repeat</keyword>
<keyword evidence="10" id="KW-0808">Transferase</keyword>
<dbReference type="RefSeq" id="WP_277864484.1">
    <property type="nucleotide sequence ID" value="NZ_JARRAG010000003.1"/>
</dbReference>
<feature type="repeat" description="WD" evidence="6">
    <location>
        <begin position="529"/>
        <end position="561"/>
    </location>
</feature>
<dbReference type="CDD" id="cd14014">
    <property type="entry name" value="STKc_PknB_like"/>
    <property type="match status" value="1"/>
</dbReference>
<dbReference type="Pfam" id="PF00400">
    <property type="entry name" value="WD40"/>
    <property type="match status" value="8"/>
</dbReference>
<evidence type="ECO:0000256" key="6">
    <source>
        <dbReference type="PROSITE-ProRule" id="PRU00221"/>
    </source>
</evidence>
<dbReference type="InterPro" id="IPR015943">
    <property type="entry name" value="WD40/YVTN_repeat-like_dom_sf"/>
</dbReference>
<feature type="region of interest" description="Disordered" evidence="8">
    <location>
        <begin position="199"/>
        <end position="238"/>
    </location>
</feature>
<dbReference type="PRINTS" id="PR00320">
    <property type="entry name" value="GPROTEINBRPT"/>
</dbReference>
<organism evidence="10 11">
    <name type="scientific">Paludisphaera mucosa</name>
    <dbReference type="NCBI Taxonomy" id="3030827"/>
    <lineage>
        <taxon>Bacteria</taxon>
        <taxon>Pseudomonadati</taxon>
        <taxon>Planctomycetota</taxon>
        <taxon>Planctomycetia</taxon>
        <taxon>Isosphaerales</taxon>
        <taxon>Isosphaeraceae</taxon>
        <taxon>Paludisphaera</taxon>
    </lineage>
</organism>
<keyword evidence="4 7" id="KW-0547">Nucleotide-binding</keyword>
<feature type="binding site" evidence="7">
    <location>
        <position position="113"/>
    </location>
    <ligand>
        <name>ATP</name>
        <dbReference type="ChEBI" id="CHEBI:30616"/>
    </ligand>
</feature>
<evidence type="ECO:0000313" key="10">
    <source>
        <dbReference type="EMBL" id="MDG3008157.1"/>
    </source>
</evidence>
<dbReference type="Gene3D" id="1.10.510.10">
    <property type="entry name" value="Transferase(Phosphotransferase) domain 1"/>
    <property type="match status" value="1"/>
</dbReference>
<keyword evidence="2 6" id="KW-0853">WD repeat</keyword>
<evidence type="ECO:0000256" key="4">
    <source>
        <dbReference type="ARBA" id="ARBA00022741"/>
    </source>
</evidence>
<evidence type="ECO:0000259" key="9">
    <source>
        <dbReference type="PROSITE" id="PS50011"/>
    </source>
</evidence>
<gene>
    <name evidence="10" type="ORF">PZE19_30695</name>
</gene>
<feature type="repeat" description="WD" evidence="6">
    <location>
        <begin position="658"/>
        <end position="699"/>
    </location>
</feature>
<evidence type="ECO:0000256" key="1">
    <source>
        <dbReference type="ARBA" id="ARBA00022527"/>
    </source>
</evidence>
<evidence type="ECO:0000256" key="8">
    <source>
        <dbReference type="SAM" id="MobiDB-lite"/>
    </source>
</evidence>
<dbReference type="PROSITE" id="PS00108">
    <property type="entry name" value="PROTEIN_KINASE_ST"/>
    <property type="match status" value="1"/>
</dbReference>
<dbReference type="PROSITE" id="PS00107">
    <property type="entry name" value="PROTEIN_KINASE_ATP"/>
    <property type="match status" value="1"/>
</dbReference>
<dbReference type="Gene3D" id="2.130.10.10">
    <property type="entry name" value="YVTN repeat-like/Quinoprotein amine dehydrogenase"/>
    <property type="match status" value="4"/>
</dbReference>
<dbReference type="PROSITE" id="PS50011">
    <property type="entry name" value="PROTEIN_KINASE_DOM"/>
    <property type="match status" value="1"/>
</dbReference>
<feature type="region of interest" description="Disordered" evidence="8">
    <location>
        <begin position="59"/>
        <end position="78"/>
    </location>
</feature>
<feature type="repeat" description="WD" evidence="6">
    <location>
        <begin position="784"/>
        <end position="825"/>
    </location>
</feature>
<proteinExistence type="predicted"/>
<evidence type="ECO:0000256" key="5">
    <source>
        <dbReference type="ARBA" id="ARBA00022840"/>
    </source>
</evidence>
<dbReference type="InterPro" id="IPR011047">
    <property type="entry name" value="Quinoprotein_ADH-like_sf"/>
</dbReference>
<feature type="repeat" description="WD" evidence="6">
    <location>
        <begin position="912"/>
        <end position="953"/>
    </location>
</feature>
<dbReference type="PROSITE" id="PS00678">
    <property type="entry name" value="WD_REPEATS_1"/>
    <property type="match status" value="2"/>
</dbReference>
<dbReference type="PROSITE" id="PS50294">
    <property type="entry name" value="WD_REPEATS_REGION"/>
    <property type="match status" value="6"/>
</dbReference>
<dbReference type="SUPFAM" id="SSF56112">
    <property type="entry name" value="Protein kinase-like (PK-like)"/>
    <property type="match status" value="1"/>
</dbReference>
<sequence length="1136" mass="121714">MVDPSEECDPLAALADEFLDRRRRGERPSVDEFLDRLPGRREELRDLLSALIAVEALKPDLGEQGEGPEAGPGDEERLDRLGDYRLLREVGRGGMGVVYEAEQVSLGRRVALKVLAPWLRASPHQVQRFLREAKSAARLQHPDIVPIFGVGEHEGRHYYAMQFISGHGLDRVLDDVRRLKSPAPTSEHDHELTRAAAWTQLDGETRPSAGGGRRGVLAGGSPSPSPTPGRVDSATPVDAPDAGYRRAVAEIVVHAAEALQYAHDQRMLHRDIKPSNLLLDENGKVWVTDFGLVKAVDGEDLTGTGDIVGTLRYMAPERFRGRCDVRSDVYSLGLTLYEMLALRPAFEAADRQYLIHQITQEEPEPIRRVLPTLPRDLATIVQTAIAPDPEDRYATAGRLAEDLGRWLRHEPIRARRSAPHERLAKWARRNPAVAALAASAALAAIAALTILAVGNVRVSRSLYDSQRLTYFQRIALAERAWSGNDVGRAETLLDDTRAEFRSWEWHYLKRLCNAALATLRANGGEQPDALAFSPDGATAATAGPHGDVLLWEVPAGRRIRTIFGRPEGVYGLAFRPDGVVIASAGGGRTIRLYEVATGREIAAMPIARGRDALAVAWSPDGTTLASCAGVFWETVERAEEAGDLTLWDARTGRAIRSLEGHVGSVHQAAFSPDGGRLASAGADGLVKVWDPATGELLFDLAGHEGVVMGVAYDLGGRRIVSAGLDGTLRTWDAATGAALGTFRDPGERFLGVAWSPDGRRIAAAGRSWAVTVWDAATGRKTATYRGHDREATGVAFSDDGRLLGSAGYDGLVRIWDAEHGQDALAIVDFASPVSDVAVDPKGRWLAAADEVCAVQLRDLATGRPGPELDARAGSHASAAFSPDGARLAAGAREGPGLVEVWDPATGLRLHALEAGRAAVTAVAFGPDSRTLAAGDLAGVVRIWDAESGTARKPLSPAAPLAITALTISPDGRRLAATTGDVKRVYAPGTATVWDLETGREVLKLRGHRQGVADAAFSPDGLSLATASWDNTIGIWDARTGERRHAFTIRGLLVWAVAFTPDGKRVVAADNIGRMTFWDVETGHEVLTLPAHADRIYDLAFGDGGRLLASAGRDAVVKVWNASPSSAPPAVAPADAP</sequence>
<feature type="repeat" description="WD" evidence="6">
    <location>
        <begin position="1053"/>
        <end position="1087"/>
    </location>
</feature>
<keyword evidence="11" id="KW-1185">Reference proteome</keyword>
<protein>
    <submittedName>
        <fullName evidence="10">Protein kinase</fullName>
    </submittedName>
</protein>
<dbReference type="InterPro" id="IPR020472">
    <property type="entry name" value="WD40_PAC1"/>
</dbReference>
<dbReference type="SUPFAM" id="SSF50998">
    <property type="entry name" value="Quinoprotein alcohol dehydrogenase-like"/>
    <property type="match status" value="2"/>
</dbReference>
<dbReference type="InterPro" id="IPR019775">
    <property type="entry name" value="WD40_repeat_CS"/>
</dbReference>
<dbReference type="PANTHER" id="PTHR19879:SF9">
    <property type="entry name" value="TRANSCRIPTION INITIATION FACTOR TFIID SUBUNIT 5"/>
    <property type="match status" value="1"/>
</dbReference>
<dbReference type="Proteomes" id="UP001216907">
    <property type="component" value="Unassembled WGS sequence"/>
</dbReference>
<reference evidence="10 11" key="1">
    <citation type="submission" date="2023-03" db="EMBL/GenBank/DDBJ databases">
        <title>Paludisphaera mucosa sp. nov. a novel planctomycete from northern fen.</title>
        <authorList>
            <person name="Ivanova A."/>
        </authorList>
    </citation>
    <scope>NUCLEOTIDE SEQUENCE [LARGE SCALE GENOMIC DNA]</scope>
    <source>
        <strain evidence="10 11">Pla2</strain>
    </source>
</reference>
<feature type="compositionally biased region" description="Gly residues" evidence="8">
    <location>
        <begin position="209"/>
        <end position="218"/>
    </location>
</feature>
<dbReference type="SMART" id="SM00320">
    <property type="entry name" value="WD40"/>
    <property type="match status" value="14"/>
</dbReference>
<feature type="repeat" description="WD" evidence="6">
    <location>
        <begin position="700"/>
        <end position="741"/>
    </location>
</feature>
<dbReference type="InterPro" id="IPR001245">
    <property type="entry name" value="Ser-Thr/Tyr_kinase_cat_dom"/>
</dbReference>
<dbReference type="PROSITE" id="PS50082">
    <property type="entry name" value="WD_REPEATS_2"/>
    <property type="match status" value="10"/>
</dbReference>
<dbReference type="GO" id="GO:0016301">
    <property type="term" value="F:kinase activity"/>
    <property type="evidence" value="ECO:0007669"/>
    <property type="project" value="UniProtKB-KW"/>
</dbReference>
<keyword evidence="5 7" id="KW-0067">ATP-binding</keyword>
<comment type="caution">
    <text evidence="10">The sequence shown here is derived from an EMBL/GenBank/DDBJ whole genome shotgun (WGS) entry which is preliminary data.</text>
</comment>
<dbReference type="SMART" id="SM00220">
    <property type="entry name" value="S_TKc"/>
    <property type="match status" value="1"/>
</dbReference>